<feature type="compositionally biased region" description="Basic and acidic residues" evidence="1">
    <location>
        <begin position="328"/>
        <end position="361"/>
    </location>
</feature>
<sequence>MGVITRRGTSTDAPGRRRARTQAARRDVNLAAHQADHSKAPEPVVAGRDPVAAAPGDGRRMPARSGGGLRLWGVAVVAASSGTWTTPGAQAASPPLHPHLRAEPQQKRADPRVAGALPGQAQQHARATHEAQAAAASKVLQGAGAAGGACNRPASAAGAHAFRTGNVAPRAFTPSFSDWGLVFPGRTSSLSGAQPTLRERRAAPQAVSSTAQGHAGEDAAPSAGRQSKSSRAAVESVTATQEAGAGANKEAPAAGAAQAAVRDGAALDGAAKNASTSPNNPVTTASSDARASVSGATAADPASSTPSGQQAVKTDLSGSQRSATCGSPERKAPVKKEKTPEQVEQRRAKRQAEKEARRAAKAELAASAAAEAEARAAAAERRDAHREALREESKPWDKKVVRPATPQAHAAAKPTLEAVTAEYVAACSVLGAGQGHRDPVSWKLAKRRSSLAGLVTSGSEDAGGPSARLATPDEEQLGGWPRALRSLIDRFQPRPCPWPSQRVMLHPARVSSAEVSAAPAAVLDDWARQSGNGSSGMGRGTWRAAATFHFCKF</sequence>
<feature type="compositionally biased region" description="Basic and acidic residues" evidence="1">
    <location>
        <begin position="24"/>
        <end position="40"/>
    </location>
</feature>
<organism evidence="2 3">
    <name type="scientific">Elliptochloris bilobata</name>
    <dbReference type="NCBI Taxonomy" id="381761"/>
    <lineage>
        <taxon>Eukaryota</taxon>
        <taxon>Viridiplantae</taxon>
        <taxon>Chlorophyta</taxon>
        <taxon>core chlorophytes</taxon>
        <taxon>Trebouxiophyceae</taxon>
        <taxon>Trebouxiophyceae incertae sedis</taxon>
        <taxon>Elliptochloris clade</taxon>
        <taxon>Elliptochloris</taxon>
    </lineage>
</organism>
<dbReference type="EMBL" id="JALJOU010000059">
    <property type="protein sequence ID" value="KAK9827332.1"/>
    <property type="molecule type" value="Genomic_DNA"/>
</dbReference>
<feature type="compositionally biased region" description="Polar residues" evidence="1">
    <location>
        <begin position="273"/>
        <end position="289"/>
    </location>
</feature>
<accession>A0AAW1R0Q6</accession>
<dbReference type="AlphaFoldDB" id="A0AAW1R0Q6"/>
<feature type="compositionally biased region" description="Basic and acidic residues" evidence="1">
    <location>
        <begin position="100"/>
        <end position="109"/>
    </location>
</feature>
<feature type="region of interest" description="Disordered" evidence="1">
    <location>
        <begin position="269"/>
        <end position="362"/>
    </location>
</feature>
<proteinExistence type="predicted"/>
<feature type="compositionally biased region" description="Low complexity" evidence="1">
    <location>
        <begin position="294"/>
        <end position="308"/>
    </location>
</feature>
<feature type="region of interest" description="Disordered" evidence="1">
    <location>
        <begin position="85"/>
        <end position="109"/>
    </location>
</feature>
<evidence type="ECO:0000313" key="3">
    <source>
        <dbReference type="Proteomes" id="UP001445335"/>
    </source>
</evidence>
<feature type="compositionally biased region" description="Low complexity" evidence="1">
    <location>
        <begin position="243"/>
        <end position="256"/>
    </location>
</feature>
<gene>
    <name evidence="2" type="ORF">WJX81_006012</name>
</gene>
<evidence type="ECO:0000256" key="1">
    <source>
        <dbReference type="SAM" id="MobiDB-lite"/>
    </source>
</evidence>
<dbReference type="Proteomes" id="UP001445335">
    <property type="component" value="Unassembled WGS sequence"/>
</dbReference>
<comment type="caution">
    <text evidence="2">The sequence shown here is derived from an EMBL/GenBank/DDBJ whole genome shotgun (WGS) entry which is preliminary data.</text>
</comment>
<feature type="region of interest" description="Disordered" evidence="1">
    <location>
        <begin position="1"/>
        <end position="65"/>
    </location>
</feature>
<evidence type="ECO:0000313" key="2">
    <source>
        <dbReference type="EMBL" id="KAK9827332.1"/>
    </source>
</evidence>
<feature type="compositionally biased region" description="Polar residues" evidence="1">
    <location>
        <begin position="309"/>
        <end position="325"/>
    </location>
</feature>
<keyword evidence="3" id="KW-1185">Reference proteome</keyword>
<feature type="compositionally biased region" description="Basic and acidic residues" evidence="1">
    <location>
        <begin position="374"/>
        <end position="400"/>
    </location>
</feature>
<feature type="region of interest" description="Disordered" evidence="1">
    <location>
        <begin position="455"/>
        <end position="476"/>
    </location>
</feature>
<reference evidence="2 3" key="1">
    <citation type="journal article" date="2024" name="Nat. Commun.">
        <title>Phylogenomics reveals the evolutionary origins of lichenization in chlorophyte algae.</title>
        <authorList>
            <person name="Puginier C."/>
            <person name="Libourel C."/>
            <person name="Otte J."/>
            <person name="Skaloud P."/>
            <person name="Haon M."/>
            <person name="Grisel S."/>
            <person name="Petersen M."/>
            <person name="Berrin J.G."/>
            <person name="Delaux P.M."/>
            <person name="Dal Grande F."/>
            <person name="Keller J."/>
        </authorList>
    </citation>
    <scope>NUCLEOTIDE SEQUENCE [LARGE SCALE GENOMIC DNA]</scope>
    <source>
        <strain evidence="2 3">SAG 245.80</strain>
    </source>
</reference>
<protein>
    <submittedName>
        <fullName evidence="2">Uncharacterized protein</fullName>
    </submittedName>
</protein>
<feature type="region of interest" description="Disordered" evidence="1">
    <location>
        <begin position="187"/>
        <end position="256"/>
    </location>
</feature>
<feature type="region of interest" description="Disordered" evidence="1">
    <location>
        <begin position="374"/>
        <end position="404"/>
    </location>
</feature>
<name>A0AAW1R0Q6_9CHLO</name>